<dbReference type="FunFam" id="2.60.40.10:FF:000299">
    <property type="entry name" value="protogenin isoform X2"/>
    <property type="match status" value="1"/>
</dbReference>
<evidence type="ECO:0000256" key="8">
    <source>
        <dbReference type="ARBA" id="ARBA00022989"/>
    </source>
</evidence>
<comment type="function">
    <text evidence="1">May play a role in anteroposterior axis elongation.</text>
</comment>
<evidence type="ECO:0000256" key="5">
    <source>
        <dbReference type="ARBA" id="ARBA00022692"/>
    </source>
</evidence>
<name>A0A8C9Y4N9_SANLU</name>
<feature type="domain" description="Fibronectin type-III" evidence="16">
    <location>
        <begin position="500"/>
        <end position="596"/>
    </location>
</feature>
<dbReference type="Gene3D" id="2.60.40.10">
    <property type="entry name" value="Immunoglobulins"/>
    <property type="match status" value="9"/>
</dbReference>
<evidence type="ECO:0000256" key="4">
    <source>
        <dbReference type="ARBA" id="ARBA00022473"/>
    </source>
</evidence>
<dbReference type="PANTHER" id="PTHR44170:SF47">
    <property type="entry name" value="PROTOGENIN"/>
    <property type="match status" value="1"/>
</dbReference>
<evidence type="ECO:0000256" key="2">
    <source>
        <dbReference type="ARBA" id="ARBA00004167"/>
    </source>
</evidence>
<dbReference type="Proteomes" id="UP000694568">
    <property type="component" value="Unplaced"/>
</dbReference>
<dbReference type="GO" id="GO:0016020">
    <property type="term" value="C:membrane"/>
    <property type="evidence" value="ECO:0007669"/>
    <property type="project" value="UniProtKB-SubCell"/>
</dbReference>
<dbReference type="FunFam" id="2.60.40.10:FF:000455">
    <property type="entry name" value="Protogenin A"/>
    <property type="match status" value="1"/>
</dbReference>
<protein>
    <submittedName>
        <fullName evidence="17">Protogenin homolog b (Gallus gallus)</fullName>
    </submittedName>
</protein>
<evidence type="ECO:0000256" key="14">
    <source>
        <dbReference type="SAM" id="Phobius"/>
    </source>
</evidence>
<dbReference type="InterPro" id="IPR013783">
    <property type="entry name" value="Ig-like_fold"/>
</dbReference>
<dbReference type="SUPFAM" id="SSF49265">
    <property type="entry name" value="Fibronectin type III"/>
    <property type="match status" value="3"/>
</dbReference>
<evidence type="ECO:0000256" key="3">
    <source>
        <dbReference type="ARBA" id="ARBA00009588"/>
    </source>
</evidence>
<evidence type="ECO:0000256" key="9">
    <source>
        <dbReference type="ARBA" id="ARBA00023136"/>
    </source>
</evidence>
<keyword evidence="6" id="KW-0732">Signal</keyword>
<dbReference type="PROSITE" id="PS50835">
    <property type="entry name" value="IG_LIKE"/>
    <property type="match status" value="4"/>
</dbReference>
<dbReference type="InterPro" id="IPR003598">
    <property type="entry name" value="Ig_sub2"/>
</dbReference>
<dbReference type="SMART" id="SM00409">
    <property type="entry name" value="IG"/>
    <property type="match status" value="4"/>
</dbReference>
<evidence type="ECO:0000256" key="6">
    <source>
        <dbReference type="ARBA" id="ARBA00022729"/>
    </source>
</evidence>
<dbReference type="GeneTree" id="ENSGT00940000155943"/>
<feature type="domain" description="Ig-like" evidence="15">
    <location>
        <begin position="310"/>
        <end position="389"/>
    </location>
</feature>
<dbReference type="FunFam" id="2.60.40.10:FF:000189">
    <property type="entry name" value="Neogenin isoform 3"/>
    <property type="match status" value="1"/>
</dbReference>
<dbReference type="InterPro" id="IPR036116">
    <property type="entry name" value="FN3_sf"/>
</dbReference>
<feature type="transmembrane region" description="Helical" evidence="14">
    <location>
        <begin position="925"/>
        <end position="947"/>
    </location>
</feature>
<dbReference type="SMART" id="SM00408">
    <property type="entry name" value="IGc2"/>
    <property type="match status" value="4"/>
</dbReference>
<evidence type="ECO:0000256" key="13">
    <source>
        <dbReference type="SAM" id="MobiDB-lite"/>
    </source>
</evidence>
<keyword evidence="4" id="KW-0217">Developmental protein</keyword>
<dbReference type="InterPro" id="IPR013098">
    <property type="entry name" value="Ig_I-set"/>
</dbReference>
<keyword evidence="10" id="KW-1015">Disulfide bond</keyword>
<feature type="domain" description="Fibronectin type-III" evidence="16">
    <location>
        <begin position="706"/>
        <end position="799"/>
    </location>
</feature>
<evidence type="ECO:0000256" key="10">
    <source>
        <dbReference type="ARBA" id="ARBA00023157"/>
    </source>
</evidence>
<feature type="domain" description="Fibronectin type-III" evidence="16">
    <location>
        <begin position="404"/>
        <end position="498"/>
    </location>
</feature>
<accession>A0A8C9Y4N9</accession>
<keyword evidence="18" id="KW-1185">Reference proteome</keyword>
<dbReference type="PANTHER" id="PTHR44170">
    <property type="entry name" value="PROTEIN SIDEKICK"/>
    <property type="match status" value="1"/>
</dbReference>
<keyword evidence="9 14" id="KW-0472">Membrane</keyword>
<feature type="domain" description="Ig-like" evidence="15">
    <location>
        <begin position="125"/>
        <end position="209"/>
    </location>
</feature>
<dbReference type="AlphaFoldDB" id="A0A8C9Y4N9"/>
<dbReference type="GO" id="GO:0098609">
    <property type="term" value="P:cell-cell adhesion"/>
    <property type="evidence" value="ECO:0007669"/>
    <property type="project" value="TreeGrafter"/>
</dbReference>
<evidence type="ECO:0000313" key="17">
    <source>
        <dbReference type="Ensembl" id="ENSSLUP00000020044.1"/>
    </source>
</evidence>
<reference evidence="17" key="2">
    <citation type="submission" date="2025-09" db="UniProtKB">
        <authorList>
            <consortium name="Ensembl"/>
        </authorList>
    </citation>
    <scope>IDENTIFICATION</scope>
</reference>
<evidence type="ECO:0000313" key="18">
    <source>
        <dbReference type="Proteomes" id="UP000694568"/>
    </source>
</evidence>
<dbReference type="Pfam" id="PF00041">
    <property type="entry name" value="fn3"/>
    <property type="match status" value="5"/>
</dbReference>
<feature type="compositionally biased region" description="Low complexity" evidence="13">
    <location>
        <begin position="1038"/>
        <end position="1048"/>
    </location>
</feature>
<evidence type="ECO:0000259" key="16">
    <source>
        <dbReference type="PROSITE" id="PS50853"/>
    </source>
</evidence>
<dbReference type="InterPro" id="IPR003961">
    <property type="entry name" value="FN3_dom"/>
</dbReference>
<sequence length="1136" mass="125103">MAKFKMKVYQDWLFFVLFLPLSSVLCFSELSFITEPSDVTLLPKDPAVLDCQAHGLPPVTIKWLKNGVRLAESEHIQFLPNGSLYIPKIKHTKEDSDEGFYQCLSQNKYGAILSQRSRLTIASISEFVLHPVPMLVTEGSVARFSCATPTPFNPIVFLTLMLPFYVPRITVLPNGVLQIHSVQLEDAGQYRCVATNIGSRLKSKEATLTVNPKPPQRPRIIAGPQNVTVSLHQTVVLECVATGNPWPIISWSRADSKPIDVYNAKVLGSGNLVITDVNSKHSGVYLCRATTPGTRNYTIAAANLTVLVPPSIVERPESQTRPRAGTARFMCQAKGVPPPLISWLKNGEEVHLNGRIKMYNSKLVITQIIPEDDAIYQCMAESEQGSVLSLARLIVVMSEDRPSAPRNIHAETISSSAILLAWERPLYNADKVIAYSIHYMKAEGLNNEEYQVVIGNDTTSYIIDDLEPARNYSFYIVAYMPMGASRMSDQVSQHTLEDVPLRTPELSLTSQSSTDIQVTWQPLPAKVSRGRLSAYRLSYRTAADSTVTSVELPQNSTEYLLEGLQPDTIYLLRMAAATRVGWCEPSAWTSHRTPKTSSSKVPSAPTLQLEPLNCTSIVARWQTSPQSVAVQGYHLCYHEEGQPEQLIIKLQAQTYIYTISGLDPRRKYHVKILAVGQAGDGYQTDQTISTPGCVSARDQLEAAPPPPDHVTVLANNSSAVSLRWSRPAFSSGKAVSYTVRCTPVGIHNASAIRYLQTTRQSVMVQNLDPNTRYEFVVRLHVDQMSSPWSSVVYHQTLPAAPSQPPAGVRVTLIEDDTALVSWREPTEPNVVVTRYTILYASQKAWMAGRWQILQREGSHTMALLEKLEAGNVYLVKISASNQFGDGPFSNIVELALKRGNTHRSKNPRHSDMSSDGIYHIDQRSMTGIIVGVCIALACIVMCALILISKGRPRKSFSHKVIAVGAAEGPHAGLSLPNNHHTENAEALIPMISHHFLDAKAERRASLYEAGKTVLRYEGHLGSAPLPPSSREIIYGPYHSESSHSSEGSQETGDSGHYSNEESNEEVSNPSTSQSSRPESFGSDDGTTVAELKQSFEVENEEMLSHPLHHSAPDAIRFCCTSEGSHPALHTSQAVGS</sequence>
<dbReference type="Pfam" id="PF13927">
    <property type="entry name" value="Ig_3"/>
    <property type="match status" value="2"/>
</dbReference>
<keyword evidence="8 14" id="KW-1133">Transmembrane helix</keyword>
<reference evidence="17" key="1">
    <citation type="submission" date="2025-08" db="UniProtKB">
        <authorList>
            <consortium name="Ensembl"/>
        </authorList>
    </citation>
    <scope>IDENTIFICATION</scope>
</reference>
<evidence type="ECO:0000259" key="15">
    <source>
        <dbReference type="PROSITE" id="PS50835"/>
    </source>
</evidence>
<keyword evidence="11" id="KW-0325">Glycoprotein</keyword>
<organism evidence="17 18">
    <name type="scientific">Sander lucioperca</name>
    <name type="common">Pike-perch</name>
    <name type="synonym">Perca lucioperca</name>
    <dbReference type="NCBI Taxonomy" id="283035"/>
    <lineage>
        <taxon>Eukaryota</taxon>
        <taxon>Metazoa</taxon>
        <taxon>Chordata</taxon>
        <taxon>Craniata</taxon>
        <taxon>Vertebrata</taxon>
        <taxon>Euteleostomi</taxon>
        <taxon>Actinopterygii</taxon>
        <taxon>Neopterygii</taxon>
        <taxon>Teleostei</taxon>
        <taxon>Neoteleostei</taxon>
        <taxon>Acanthomorphata</taxon>
        <taxon>Eupercaria</taxon>
        <taxon>Perciformes</taxon>
        <taxon>Percoidei</taxon>
        <taxon>Percidae</taxon>
        <taxon>Luciopercinae</taxon>
        <taxon>Sander</taxon>
    </lineage>
</organism>
<keyword evidence="5 14" id="KW-0812">Transmembrane</keyword>
<evidence type="ECO:0000256" key="7">
    <source>
        <dbReference type="ARBA" id="ARBA00022737"/>
    </source>
</evidence>
<dbReference type="PROSITE" id="PS50853">
    <property type="entry name" value="FN3"/>
    <property type="match status" value="5"/>
</dbReference>
<dbReference type="InterPro" id="IPR003599">
    <property type="entry name" value="Ig_sub"/>
</dbReference>
<gene>
    <name evidence="17" type="primary">LOC116038487</name>
</gene>
<feature type="region of interest" description="Disordered" evidence="13">
    <location>
        <begin position="1019"/>
        <end position="1108"/>
    </location>
</feature>
<dbReference type="SMART" id="SM00060">
    <property type="entry name" value="FN3"/>
    <property type="match status" value="5"/>
</dbReference>
<dbReference type="InterPro" id="IPR007110">
    <property type="entry name" value="Ig-like_dom"/>
</dbReference>
<comment type="subcellular location">
    <subcellularLocation>
        <location evidence="2">Membrane</location>
        <topology evidence="2">Single-pass membrane protein</topology>
    </subcellularLocation>
</comment>
<evidence type="ECO:0000256" key="12">
    <source>
        <dbReference type="ARBA" id="ARBA00023319"/>
    </source>
</evidence>
<keyword evidence="12" id="KW-0393">Immunoglobulin domain</keyword>
<feature type="domain" description="Fibronectin type-III" evidence="16">
    <location>
        <begin position="804"/>
        <end position="899"/>
    </location>
</feature>
<feature type="domain" description="Ig-like" evidence="15">
    <location>
        <begin position="20"/>
        <end position="120"/>
    </location>
</feature>
<dbReference type="FunFam" id="2.60.40.10:FF:000551">
    <property type="entry name" value="Protogenin A"/>
    <property type="match status" value="1"/>
</dbReference>
<evidence type="ECO:0000256" key="1">
    <source>
        <dbReference type="ARBA" id="ARBA00002140"/>
    </source>
</evidence>
<keyword evidence="7" id="KW-0677">Repeat</keyword>
<dbReference type="CDD" id="cd00063">
    <property type="entry name" value="FN3"/>
    <property type="match status" value="5"/>
</dbReference>
<dbReference type="InterPro" id="IPR036179">
    <property type="entry name" value="Ig-like_dom_sf"/>
</dbReference>
<feature type="domain" description="Ig-like" evidence="15">
    <location>
        <begin position="218"/>
        <end position="305"/>
    </location>
</feature>
<comment type="similarity">
    <text evidence="3">Belongs to the immunoglobulin superfamily. DCC family.</text>
</comment>
<dbReference type="FunFam" id="2.60.40.10:FF:000828">
    <property type="entry name" value="Protogenin"/>
    <property type="match status" value="1"/>
</dbReference>
<proteinExistence type="inferred from homology"/>
<evidence type="ECO:0000256" key="11">
    <source>
        <dbReference type="ARBA" id="ARBA00023180"/>
    </source>
</evidence>
<feature type="domain" description="Fibronectin type-III" evidence="16">
    <location>
        <begin position="601"/>
        <end position="696"/>
    </location>
</feature>
<dbReference type="SUPFAM" id="SSF48726">
    <property type="entry name" value="Immunoglobulin"/>
    <property type="match status" value="4"/>
</dbReference>
<dbReference type="Ensembl" id="ENSSLUT00000020687.1">
    <property type="protein sequence ID" value="ENSSLUP00000020044.1"/>
    <property type="gene ID" value="ENSSLUG00000009259.1"/>
</dbReference>
<dbReference type="Pfam" id="PF07679">
    <property type="entry name" value="I-set"/>
    <property type="match status" value="1"/>
</dbReference>